<evidence type="ECO:0000313" key="8">
    <source>
        <dbReference type="EMBL" id="THG40562.1"/>
    </source>
</evidence>
<evidence type="ECO:0000256" key="6">
    <source>
        <dbReference type="ARBA" id="ARBA00023049"/>
    </source>
</evidence>
<evidence type="ECO:0000256" key="3">
    <source>
        <dbReference type="ARBA" id="ARBA00022723"/>
    </source>
</evidence>
<dbReference type="PANTHER" id="PTHR21666">
    <property type="entry name" value="PEPTIDASE-RELATED"/>
    <property type="match status" value="1"/>
</dbReference>
<dbReference type="EMBL" id="SSTI01000004">
    <property type="protein sequence ID" value="THG40562.1"/>
    <property type="molecule type" value="Genomic_DNA"/>
</dbReference>
<proteinExistence type="predicted"/>
<evidence type="ECO:0000256" key="4">
    <source>
        <dbReference type="ARBA" id="ARBA00022801"/>
    </source>
</evidence>
<evidence type="ECO:0000256" key="1">
    <source>
        <dbReference type="ARBA" id="ARBA00001947"/>
    </source>
</evidence>
<keyword evidence="2" id="KW-0645">Protease</keyword>
<evidence type="ECO:0000259" key="7">
    <source>
        <dbReference type="Pfam" id="PF01551"/>
    </source>
</evidence>
<comment type="cofactor">
    <cofactor evidence="1">
        <name>Zn(2+)</name>
        <dbReference type="ChEBI" id="CHEBI:29105"/>
    </cofactor>
</comment>
<comment type="caution">
    <text evidence="8">The sequence shown here is derived from an EMBL/GenBank/DDBJ whole genome shotgun (WGS) entry which is preliminary data.</text>
</comment>
<name>A0ABY2QIC9_9SPHN</name>
<accession>A0ABY2QIC9</accession>
<dbReference type="SUPFAM" id="SSF51261">
    <property type="entry name" value="Duplicated hybrid motif"/>
    <property type="match status" value="1"/>
</dbReference>
<dbReference type="Gene3D" id="2.70.70.10">
    <property type="entry name" value="Glucose Permease (Domain IIA)"/>
    <property type="match status" value="1"/>
</dbReference>
<evidence type="ECO:0000256" key="2">
    <source>
        <dbReference type="ARBA" id="ARBA00022670"/>
    </source>
</evidence>
<reference evidence="8 9" key="1">
    <citation type="submission" date="2019-04" db="EMBL/GenBank/DDBJ databases">
        <title>Microbes associate with the intestines of laboratory mice.</title>
        <authorList>
            <person name="Navarre W."/>
            <person name="Wong E."/>
            <person name="Huang K.C."/>
            <person name="Tropini C."/>
            <person name="Ng K."/>
            <person name="Yu B."/>
        </authorList>
    </citation>
    <scope>NUCLEOTIDE SEQUENCE [LARGE SCALE GENOMIC DNA]</scope>
    <source>
        <strain evidence="8 9">NM83_B4-11</strain>
    </source>
</reference>
<dbReference type="Pfam" id="PF01551">
    <property type="entry name" value="Peptidase_M23"/>
    <property type="match status" value="1"/>
</dbReference>
<evidence type="ECO:0000313" key="9">
    <source>
        <dbReference type="Proteomes" id="UP000308038"/>
    </source>
</evidence>
<organism evidence="8 9">
    <name type="scientific">Sphingomonas olei</name>
    <dbReference type="NCBI Taxonomy" id="1886787"/>
    <lineage>
        <taxon>Bacteria</taxon>
        <taxon>Pseudomonadati</taxon>
        <taxon>Pseudomonadota</taxon>
        <taxon>Alphaproteobacteria</taxon>
        <taxon>Sphingomonadales</taxon>
        <taxon>Sphingomonadaceae</taxon>
        <taxon>Sphingomonas</taxon>
    </lineage>
</organism>
<keyword evidence="3" id="KW-0479">Metal-binding</keyword>
<keyword evidence="4" id="KW-0378">Hydrolase</keyword>
<keyword evidence="9" id="KW-1185">Reference proteome</keyword>
<dbReference type="InterPro" id="IPR016047">
    <property type="entry name" value="M23ase_b-sheet_dom"/>
</dbReference>
<dbReference type="InterPro" id="IPR011055">
    <property type="entry name" value="Dup_hybrid_motif"/>
</dbReference>
<dbReference type="Proteomes" id="UP000308038">
    <property type="component" value="Unassembled WGS sequence"/>
</dbReference>
<dbReference type="InterPro" id="IPR050570">
    <property type="entry name" value="Cell_wall_metabolism_enzyme"/>
</dbReference>
<keyword evidence="6" id="KW-0482">Metalloprotease</keyword>
<feature type="domain" description="M23ase beta-sheet core" evidence="7">
    <location>
        <begin position="79"/>
        <end position="186"/>
    </location>
</feature>
<dbReference type="PANTHER" id="PTHR21666:SF288">
    <property type="entry name" value="CELL DIVISION PROTEIN YTFB"/>
    <property type="match status" value="1"/>
</dbReference>
<protein>
    <submittedName>
        <fullName evidence="8">M23 family metallopeptidase</fullName>
    </submittedName>
</protein>
<sequence length="197" mass="20492">MTRLGGTILSLIVLAVIGFASMLSFGPVAPQKRPNFSGDRPIPPAEPAVAATIGMPVAGVSADQIADSWGDSRGDGTRVHQAIDIPAPGGTPVLAAAPGQVEKLFESAAGGTTLYVRSPGREWIYYYAHLAGYARGIREGSPVQRGTLLGFVGDTGNAGAGNTHLHFAVNRMAPGERWHQGTPVNPYPLLAGSALRR</sequence>
<gene>
    <name evidence="8" type="ORF">E5988_06990</name>
</gene>
<evidence type="ECO:0000256" key="5">
    <source>
        <dbReference type="ARBA" id="ARBA00022833"/>
    </source>
</evidence>
<dbReference type="CDD" id="cd12797">
    <property type="entry name" value="M23_peptidase"/>
    <property type="match status" value="1"/>
</dbReference>
<keyword evidence="5" id="KW-0862">Zinc</keyword>